<organism evidence="15 16">
    <name type="scientific">Drosophila madeirensis</name>
    <name type="common">Fruit fly</name>
    <dbReference type="NCBI Taxonomy" id="30013"/>
    <lineage>
        <taxon>Eukaryota</taxon>
        <taxon>Metazoa</taxon>
        <taxon>Ecdysozoa</taxon>
        <taxon>Arthropoda</taxon>
        <taxon>Hexapoda</taxon>
        <taxon>Insecta</taxon>
        <taxon>Pterygota</taxon>
        <taxon>Neoptera</taxon>
        <taxon>Endopterygota</taxon>
        <taxon>Diptera</taxon>
        <taxon>Brachycera</taxon>
        <taxon>Muscomorpha</taxon>
        <taxon>Ephydroidea</taxon>
        <taxon>Drosophilidae</taxon>
        <taxon>Drosophila</taxon>
        <taxon>Sophophora</taxon>
    </lineage>
</organism>
<evidence type="ECO:0000256" key="8">
    <source>
        <dbReference type="ARBA" id="ARBA00022824"/>
    </source>
</evidence>
<feature type="transmembrane region" description="Helical" evidence="12">
    <location>
        <begin position="448"/>
        <end position="468"/>
    </location>
</feature>
<keyword evidence="7 12" id="KW-0812">Transmembrane</keyword>
<feature type="domain" description="GPI ethanolamine phosphate transferase 1 C-terminal" evidence="14">
    <location>
        <begin position="437"/>
        <end position="868"/>
    </location>
</feature>
<dbReference type="CDD" id="cd16020">
    <property type="entry name" value="GPI_EPT_1"/>
    <property type="match status" value="1"/>
</dbReference>
<protein>
    <recommendedName>
        <fullName evidence="4 12">GPI ethanolamine phosphate transferase 1</fullName>
        <ecNumber evidence="12">2.-.-.-</ecNumber>
    </recommendedName>
</protein>
<dbReference type="SUPFAM" id="SSF53649">
    <property type="entry name" value="Alkaline phosphatase-like"/>
    <property type="match status" value="1"/>
</dbReference>
<evidence type="ECO:0000256" key="7">
    <source>
        <dbReference type="ARBA" id="ARBA00022692"/>
    </source>
</evidence>
<feature type="transmembrane region" description="Helical" evidence="12">
    <location>
        <begin position="513"/>
        <end position="533"/>
    </location>
</feature>
<dbReference type="InterPro" id="IPR037671">
    <property type="entry name" value="PIGN_N"/>
</dbReference>
<evidence type="ECO:0000313" key="16">
    <source>
        <dbReference type="Proteomes" id="UP001500889"/>
    </source>
</evidence>
<accession>A0AAU9EQ06</accession>
<comment type="pathway">
    <text evidence="2 12">Glycolipid biosynthesis; glycosylphosphatidylinositol-anchor biosynthesis.</text>
</comment>
<evidence type="ECO:0000256" key="9">
    <source>
        <dbReference type="ARBA" id="ARBA00022989"/>
    </source>
</evidence>
<keyword evidence="16" id="KW-1185">Reference proteome</keyword>
<evidence type="ECO:0000259" key="14">
    <source>
        <dbReference type="Pfam" id="PF04987"/>
    </source>
</evidence>
<evidence type="ECO:0000256" key="5">
    <source>
        <dbReference type="ARBA" id="ARBA00022502"/>
    </source>
</evidence>
<comment type="similarity">
    <text evidence="3 12">Belongs to the PIGG/PIGN/PIGO family. PIGN subfamily.</text>
</comment>
<feature type="transmembrane region" description="Helical" evidence="12">
    <location>
        <begin position="776"/>
        <end position="796"/>
    </location>
</feature>
<evidence type="ECO:0000256" key="12">
    <source>
        <dbReference type="RuleBase" id="RU367138"/>
    </source>
</evidence>
<evidence type="ECO:0000256" key="6">
    <source>
        <dbReference type="ARBA" id="ARBA00022679"/>
    </source>
</evidence>
<feature type="transmembrane region" description="Helical" evidence="12">
    <location>
        <begin position="615"/>
        <end position="633"/>
    </location>
</feature>
<gene>
    <name evidence="15" type="ORF">DMAD_07893</name>
</gene>
<proteinExistence type="inferred from homology"/>
<feature type="transmembrane region" description="Helical" evidence="12">
    <location>
        <begin position="640"/>
        <end position="659"/>
    </location>
</feature>
<feature type="transmembrane region" description="Helical" evidence="12">
    <location>
        <begin position="850"/>
        <end position="868"/>
    </location>
</feature>
<feature type="transmembrane region" description="Helical" evidence="12">
    <location>
        <begin position="545"/>
        <end position="574"/>
    </location>
</feature>
<feature type="transmembrane region" description="Helical" evidence="12">
    <location>
        <begin position="586"/>
        <end position="603"/>
    </location>
</feature>
<dbReference type="EC" id="2.-.-.-" evidence="12"/>
<feature type="transmembrane region" description="Helical" evidence="12">
    <location>
        <begin position="880"/>
        <end position="905"/>
    </location>
</feature>
<evidence type="ECO:0000256" key="2">
    <source>
        <dbReference type="ARBA" id="ARBA00004687"/>
    </source>
</evidence>
<keyword evidence="8 12" id="KW-0256">Endoplasmic reticulum</keyword>
<dbReference type="GO" id="GO:0005789">
    <property type="term" value="C:endoplasmic reticulum membrane"/>
    <property type="evidence" value="ECO:0007669"/>
    <property type="project" value="UniProtKB-SubCell"/>
</dbReference>
<comment type="function">
    <text evidence="12">Ethanolamine phosphate transferase involved in glycosylphosphatidylinositol-anchor biosynthesis. Transfers ethanolamine phosphate to the first alpha-1,4-linked mannose of the glycosylphosphatidylinositol precursor of GPI-anchor.</text>
</comment>
<dbReference type="AlphaFoldDB" id="A0AAU9EQ06"/>
<evidence type="ECO:0000256" key="11">
    <source>
        <dbReference type="ARBA" id="ARBA00023180"/>
    </source>
</evidence>
<feature type="transmembrane region" description="Helical" evidence="12">
    <location>
        <begin position="665"/>
        <end position="687"/>
    </location>
</feature>
<dbReference type="InterPro" id="IPR007070">
    <property type="entry name" value="GPI_EtnP_transferase_1"/>
</dbReference>
<keyword evidence="6 12" id="KW-0808">Transferase</keyword>
<keyword evidence="10 12" id="KW-0472">Membrane</keyword>
<comment type="subcellular location">
    <subcellularLocation>
        <location evidence="1 12">Endoplasmic reticulum membrane</location>
        <topology evidence="1 12">Multi-pass membrane protein</topology>
    </subcellularLocation>
</comment>
<dbReference type="EMBL" id="AP029263">
    <property type="protein sequence ID" value="BFF89053.1"/>
    <property type="molecule type" value="Genomic_DNA"/>
</dbReference>
<evidence type="ECO:0000256" key="10">
    <source>
        <dbReference type="ARBA" id="ARBA00023136"/>
    </source>
</evidence>
<keyword evidence="9 12" id="KW-1133">Transmembrane helix</keyword>
<keyword evidence="5 12" id="KW-0337">GPI-anchor biosynthesis</keyword>
<dbReference type="GO" id="GO:0051377">
    <property type="term" value="F:mannose-ethanolamine phosphotransferase activity"/>
    <property type="evidence" value="ECO:0007669"/>
    <property type="project" value="UniProtKB-UniRule"/>
</dbReference>
<sequence>MYLVLLQIPLSVIGNIILLLYRRVALRLLGKLKSRVDMWKVQAVVVQLLLLGCLLRLYFEGRPLSNLKPQQKIPELGIGPPANRLVVFLTDGLSAESFFADNCSSVPHLREVFARQGLVGISRGSVPTLARSGQTAIFGGFHESPPLLRTGFQWSPPTLDTVFNRSKTALCWIERQTNIFAKKLTRGMFQDHSAGPKPMEPWALLQLRSYLSINSTVDQLRSETSLIFFVYLGNIAAESPLSQRYRERLHAAQRGIREAYDLTESAFDDHRTAYLMTSSHGISQMGSHVAGSSAETETPFFLWGSGVSQNGNHNGGLPQHRPRIELQQIQLAAIISALIGEPPPVNNLGRLPSGFLDVSMEQEAQASHLNALQLLAQAQLLMRQHKNAFFYKFLPQYGNLDQKRIESLRLEMDRQVRLGIWQETLQTIDKAATLAQESLKYYHSYYRIPLLLATMAGLLGWIYCLLGQVSKQQSGSQSSEPPESVELVSWTIVMLGALGVLFSVVILLQKMPLLTGFCMLLPIYIWCMALAGRPCIRYGLLHLKWILVSTACLIVPIYRRDFLCLLYVGIVCFYNRRQFKKFSPRFLSWMGLVCCLSALLFYLQYPSTLSLTIQYGMYLQGASMALAILRPLISGEEHGAAVWIINAGVLLIGGYGMYLRDTGESVPLLLHAVCWTHLIYAFGSVPYGKRLTPERRLERICFNLTTLHTLLSDSFASLFAQALIIEYQMGIEVHLEAKQPRSRALKQIQMEEDAIEEQNEPKTVCPQENLARAYSFSISTLLYFLLSLHGTGHWLSSFTFAPSTARLFAKDCCYGFTAFFVLLKIYIPSIVLLSSMYARSKYARKNIRSIFICLMLTCNAGLCLFLFVNHDRFWPASHPSVVHVVLISTAVVFLLLCSCLASVFFRGSLQVRPTPTSSSKRNKELSSSESDEQTNV</sequence>
<reference evidence="15 16" key="1">
    <citation type="submission" date="2024-02" db="EMBL/GenBank/DDBJ databases">
        <title>A chromosome-level genome assembly of Drosophila madeirensis, a fruit fly species endemic to Madeira island.</title>
        <authorList>
            <person name="Tomihara K."/>
            <person name="Llopart A."/>
            <person name="Yamamoto D."/>
        </authorList>
    </citation>
    <scope>NUCLEOTIDE SEQUENCE [LARGE SCALE GENOMIC DNA]</scope>
    <source>
        <strain evidence="15 16">RF1</strain>
    </source>
</reference>
<dbReference type="Pfam" id="PF04987">
    <property type="entry name" value="PigN"/>
    <property type="match status" value="1"/>
</dbReference>
<evidence type="ECO:0000256" key="1">
    <source>
        <dbReference type="ARBA" id="ARBA00004477"/>
    </source>
</evidence>
<evidence type="ECO:0000256" key="4">
    <source>
        <dbReference type="ARBA" id="ARBA00020831"/>
    </source>
</evidence>
<evidence type="ECO:0000313" key="15">
    <source>
        <dbReference type="EMBL" id="BFF89053.1"/>
    </source>
</evidence>
<dbReference type="InterPro" id="IPR017850">
    <property type="entry name" value="Alkaline_phosphatase_core_sf"/>
</dbReference>
<dbReference type="Proteomes" id="UP001500889">
    <property type="component" value="Chromosome O"/>
</dbReference>
<name>A0AAU9EQ06_DROMD</name>
<evidence type="ECO:0000256" key="13">
    <source>
        <dbReference type="SAM" id="MobiDB-lite"/>
    </source>
</evidence>
<dbReference type="PANTHER" id="PTHR12250">
    <property type="entry name" value="PHOSPHATIDYLINOSITOL GLYCAN, CLASS N"/>
    <property type="match status" value="1"/>
</dbReference>
<dbReference type="PANTHER" id="PTHR12250:SF0">
    <property type="entry name" value="GPI ETHANOLAMINE PHOSPHATE TRANSFERASE 1"/>
    <property type="match status" value="1"/>
</dbReference>
<evidence type="ECO:0000256" key="3">
    <source>
        <dbReference type="ARBA" id="ARBA00008400"/>
    </source>
</evidence>
<feature type="transmembrane region" description="Helical" evidence="12">
    <location>
        <begin position="488"/>
        <end position="508"/>
    </location>
</feature>
<feature type="transmembrane region" description="Helical" evidence="12">
    <location>
        <begin position="816"/>
        <end position="838"/>
    </location>
</feature>
<dbReference type="GO" id="GO:0006506">
    <property type="term" value="P:GPI anchor biosynthetic process"/>
    <property type="evidence" value="ECO:0007669"/>
    <property type="project" value="UniProtKB-KW"/>
</dbReference>
<dbReference type="InterPro" id="IPR017852">
    <property type="entry name" value="GPI_EtnP_transferase_1_C"/>
</dbReference>
<keyword evidence="11" id="KW-0325">Glycoprotein</keyword>
<feature type="region of interest" description="Disordered" evidence="13">
    <location>
        <begin position="911"/>
        <end position="936"/>
    </location>
</feature>
<dbReference type="Gene3D" id="3.40.720.10">
    <property type="entry name" value="Alkaline Phosphatase, subunit A"/>
    <property type="match status" value="1"/>
</dbReference>